<comment type="subcellular location">
    <subcellularLocation>
        <location evidence="1">Membrane</location>
        <topology evidence="1">Multi-pass membrane protein</topology>
    </subcellularLocation>
</comment>
<dbReference type="SUPFAM" id="SSF81648">
    <property type="entry name" value="a domain/subunit of cytochrome bc1 complex (Ubiquinol-cytochrome c reductase)"/>
    <property type="match status" value="1"/>
</dbReference>
<keyword evidence="15" id="KW-1185">Reference proteome</keyword>
<dbReference type="OrthoDB" id="9804503at2"/>
<evidence type="ECO:0000259" key="12">
    <source>
        <dbReference type="PROSITE" id="PS51002"/>
    </source>
</evidence>
<evidence type="ECO:0000256" key="10">
    <source>
        <dbReference type="PROSITE-ProRule" id="PRU00433"/>
    </source>
</evidence>
<dbReference type="PANTHER" id="PTHR19271">
    <property type="entry name" value="CYTOCHROME B"/>
    <property type="match status" value="1"/>
</dbReference>
<gene>
    <name evidence="14" type="ORF">E8A74_44970</name>
</gene>
<keyword evidence="3 10" id="KW-0349">Heme</keyword>
<keyword evidence="5 10" id="KW-0479">Metal-binding</keyword>
<feature type="transmembrane region" description="Helical" evidence="11">
    <location>
        <begin position="183"/>
        <end position="203"/>
    </location>
</feature>
<dbReference type="PROSITE" id="PS51007">
    <property type="entry name" value="CYTC"/>
    <property type="match status" value="2"/>
</dbReference>
<feature type="transmembrane region" description="Helical" evidence="11">
    <location>
        <begin position="321"/>
        <end position="342"/>
    </location>
</feature>
<feature type="transmembrane region" description="Helical" evidence="11">
    <location>
        <begin position="32"/>
        <end position="57"/>
    </location>
</feature>
<feature type="transmembrane region" description="Helical" evidence="11">
    <location>
        <begin position="117"/>
        <end position="137"/>
    </location>
</feature>
<feature type="domain" description="Cytochrome c" evidence="13">
    <location>
        <begin position="490"/>
        <end position="581"/>
    </location>
</feature>
<dbReference type="EMBL" id="SSMQ01000084">
    <property type="protein sequence ID" value="TKC97058.1"/>
    <property type="molecule type" value="Genomic_DNA"/>
</dbReference>
<keyword evidence="7 11" id="KW-1133">Transmembrane helix</keyword>
<organism evidence="14 15">
    <name type="scientific">Polyangium fumosum</name>
    <dbReference type="NCBI Taxonomy" id="889272"/>
    <lineage>
        <taxon>Bacteria</taxon>
        <taxon>Pseudomonadati</taxon>
        <taxon>Myxococcota</taxon>
        <taxon>Polyangia</taxon>
        <taxon>Polyangiales</taxon>
        <taxon>Polyangiaceae</taxon>
        <taxon>Polyangium</taxon>
    </lineage>
</organism>
<feature type="transmembrane region" description="Helical" evidence="11">
    <location>
        <begin position="87"/>
        <end position="105"/>
    </location>
</feature>
<dbReference type="GO" id="GO:0016020">
    <property type="term" value="C:membrane"/>
    <property type="evidence" value="ECO:0007669"/>
    <property type="project" value="UniProtKB-SubCell"/>
</dbReference>
<dbReference type="SUPFAM" id="SSF81342">
    <property type="entry name" value="Transmembrane di-heme cytochromes"/>
    <property type="match status" value="1"/>
</dbReference>
<dbReference type="InterPro" id="IPR005798">
    <property type="entry name" value="Cyt_b/b6_C"/>
</dbReference>
<evidence type="ECO:0000256" key="11">
    <source>
        <dbReference type="SAM" id="Phobius"/>
    </source>
</evidence>
<dbReference type="InterPro" id="IPR009056">
    <property type="entry name" value="Cyt_c-like_dom"/>
</dbReference>
<sequence length="583" mass="62607">MKLGDWLDERTGYRAITRKFVEATVPGGARFAYAWGAALGIVLLLEAVTGVLLMTVYSPSATTAWASVAYLQQAVPAGWIVRGLHQFGAQAAIVLAVIHVGYAIVRGAYRKPRELTYWLALALVGLVVVTALTGNPLRWDQRGFWGLRVETGIIGTVPVVGGVLQQLLLGGGTPGHMTLSRLYTLHTVVLPFLLGAIAAKHLWLSRKHGPALATPADAVKSDRYFPTQAARDVIVAVVVLGVIGALTYLRHGAPLDAPADPTSDYPARPEWYFLALYEMRKPFPGKLELIATVVIPGLVVGYLVLLPLLDKKADRGVMKRLPLLVPVGLFGVAAGVLTFASMRTDAADAEFGKAVAKAEAQGAKALKLAQEGVPPEGALAMLRNHPETRRVALFEQHCASCHRMGDLGPPKGKDTAPDLTGFGTKAWAKRVMEEPDHDMMFGKTAFKGEMPSMTKPPADPEAAKAFTAMNPADLDAIADFLAVQAQGKKGEGLPGEKLVGQRCTSCHRFDGKTDDEDSLAPELRGWASVPWILAQIEDPGSGKTYPKGAMDPKLEGHMPAFKEKLSEKDQALLARFVQEQAGK</sequence>
<dbReference type="RefSeq" id="WP_136935332.1">
    <property type="nucleotide sequence ID" value="NZ_SSMQ01000084.1"/>
</dbReference>
<protein>
    <submittedName>
        <fullName evidence="14">C-type cytochrome</fullName>
    </submittedName>
</protein>
<dbReference type="InterPro" id="IPR005797">
    <property type="entry name" value="Cyt_b/b6_N"/>
</dbReference>
<keyword evidence="8 10" id="KW-0408">Iron</keyword>
<reference evidence="14 15" key="1">
    <citation type="submission" date="2019-04" db="EMBL/GenBank/DDBJ databases">
        <authorList>
            <person name="Li Y."/>
            <person name="Wang J."/>
        </authorList>
    </citation>
    <scope>NUCLEOTIDE SEQUENCE [LARGE SCALE GENOMIC DNA]</scope>
    <source>
        <strain evidence="14 15">DSM 14668</strain>
    </source>
</reference>
<dbReference type="Proteomes" id="UP000309215">
    <property type="component" value="Unassembled WGS sequence"/>
</dbReference>
<dbReference type="Gene3D" id="1.10.760.10">
    <property type="entry name" value="Cytochrome c-like domain"/>
    <property type="match status" value="2"/>
</dbReference>
<evidence type="ECO:0000256" key="8">
    <source>
        <dbReference type="ARBA" id="ARBA00023004"/>
    </source>
</evidence>
<dbReference type="GO" id="GO:0022904">
    <property type="term" value="P:respiratory electron transport chain"/>
    <property type="evidence" value="ECO:0007669"/>
    <property type="project" value="InterPro"/>
</dbReference>
<keyword evidence="2" id="KW-0813">Transport</keyword>
<evidence type="ECO:0000256" key="5">
    <source>
        <dbReference type="ARBA" id="ARBA00022723"/>
    </source>
</evidence>
<dbReference type="GO" id="GO:0020037">
    <property type="term" value="F:heme binding"/>
    <property type="evidence" value="ECO:0007669"/>
    <property type="project" value="InterPro"/>
</dbReference>
<comment type="caution">
    <text evidence="14">The sequence shown here is derived from an EMBL/GenBank/DDBJ whole genome shotgun (WGS) entry which is preliminary data.</text>
</comment>
<dbReference type="Pfam" id="PF00032">
    <property type="entry name" value="Cytochrom_B_C"/>
    <property type="match status" value="1"/>
</dbReference>
<evidence type="ECO:0000256" key="4">
    <source>
        <dbReference type="ARBA" id="ARBA00022692"/>
    </source>
</evidence>
<dbReference type="InterPro" id="IPR036150">
    <property type="entry name" value="Cyt_b/b6_C_sf"/>
</dbReference>
<dbReference type="InterPro" id="IPR016174">
    <property type="entry name" value="Di-haem_cyt_TM"/>
</dbReference>
<keyword evidence="9 11" id="KW-0472">Membrane</keyword>
<feature type="transmembrane region" description="Helical" evidence="11">
    <location>
        <begin position="289"/>
        <end position="309"/>
    </location>
</feature>
<dbReference type="Pfam" id="PF00034">
    <property type="entry name" value="Cytochrom_C"/>
    <property type="match status" value="2"/>
</dbReference>
<feature type="transmembrane region" description="Helical" evidence="11">
    <location>
        <begin position="229"/>
        <end position="249"/>
    </location>
</feature>
<evidence type="ECO:0000256" key="3">
    <source>
        <dbReference type="ARBA" id="ARBA00022617"/>
    </source>
</evidence>
<evidence type="ECO:0000256" key="9">
    <source>
        <dbReference type="ARBA" id="ARBA00023136"/>
    </source>
</evidence>
<keyword evidence="6" id="KW-0249">Electron transport</keyword>
<evidence type="ECO:0000259" key="13">
    <source>
        <dbReference type="PROSITE" id="PS51007"/>
    </source>
</evidence>
<dbReference type="Gene3D" id="1.20.810.10">
    <property type="entry name" value="Cytochrome Bc1 Complex, Chain C"/>
    <property type="match status" value="1"/>
</dbReference>
<evidence type="ECO:0000256" key="7">
    <source>
        <dbReference type="ARBA" id="ARBA00022989"/>
    </source>
</evidence>
<evidence type="ECO:0000256" key="2">
    <source>
        <dbReference type="ARBA" id="ARBA00022448"/>
    </source>
</evidence>
<evidence type="ECO:0000313" key="15">
    <source>
        <dbReference type="Proteomes" id="UP000309215"/>
    </source>
</evidence>
<dbReference type="InterPro" id="IPR027387">
    <property type="entry name" value="Cytb/b6-like_sf"/>
</dbReference>
<dbReference type="Pfam" id="PF00033">
    <property type="entry name" value="Cytochrome_B"/>
    <property type="match status" value="1"/>
</dbReference>
<dbReference type="GO" id="GO:0016491">
    <property type="term" value="F:oxidoreductase activity"/>
    <property type="evidence" value="ECO:0007669"/>
    <property type="project" value="InterPro"/>
</dbReference>
<keyword evidence="4 11" id="KW-0812">Transmembrane</keyword>
<dbReference type="PANTHER" id="PTHR19271:SF16">
    <property type="entry name" value="CYTOCHROME B"/>
    <property type="match status" value="1"/>
</dbReference>
<feature type="domain" description="Cytochrome c" evidence="13">
    <location>
        <begin position="347"/>
        <end position="485"/>
    </location>
</feature>
<evidence type="ECO:0000313" key="14">
    <source>
        <dbReference type="EMBL" id="TKC97058.1"/>
    </source>
</evidence>
<evidence type="ECO:0000256" key="1">
    <source>
        <dbReference type="ARBA" id="ARBA00004141"/>
    </source>
</evidence>
<dbReference type="GO" id="GO:0009055">
    <property type="term" value="F:electron transfer activity"/>
    <property type="evidence" value="ECO:0007669"/>
    <property type="project" value="InterPro"/>
</dbReference>
<dbReference type="SUPFAM" id="SSF46626">
    <property type="entry name" value="Cytochrome c"/>
    <property type="match status" value="2"/>
</dbReference>
<accession>A0A4U1ISW7</accession>
<evidence type="ECO:0000256" key="6">
    <source>
        <dbReference type="ARBA" id="ARBA00022982"/>
    </source>
</evidence>
<dbReference type="PROSITE" id="PS51002">
    <property type="entry name" value="CYTB_NTER"/>
    <property type="match status" value="1"/>
</dbReference>
<dbReference type="GO" id="GO:0046872">
    <property type="term" value="F:metal ion binding"/>
    <property type="evidence" value="ECO:0007669"/>
    <property type="project" value="UniProtKB-KW"/>
</dbReference>
<dbReference type="InterPro" id="IPR036909">
    <property type="entry name" value="Cyt_c-like_dom_sf"/>
</dbReference>
<proteinExistence type="predicted"/>
<name>A0A4U1ISW7_9BACT</name>
<feature type="domain" description="Cytochrome b/b6 N-terminal region profile" evidence="12">
    <location>
        <begin position="3"/>
        <end position="214"/>
    </location>
</feature>
<dbReference type="AlphaFoldDB" id="A0A4U1ISW7"/>